<evidence type="ECO:0000313" key="4">
    <source>
        <dbReference type="Proteomes" id="UP001195483"/>
    </source>
</evidence>
<dbReference type="Proteomes" id="UP001195483">
    <property type="component" value="Unassembled WGS sequence"/>
</dbReference>
<feature type="compositionally biased region" description="Basic and acidic residues" evidence="1">
    <location>
        <begin position="590"/>
        <end position="602"/>
    </location>
</feature>
<accession>A0AAE0VTU9</accession>
<feature type="domain" description="DBB" evidence="2">
    <location>
        <begin position="150"/>
        <end position="275"/>
    </location>
</feature>
<protein>
    <recommendedName>
        <fullName evidence="2">DBB domain-containing protein</fullName>
    </recommendedName>
</protein>
<evidence type="ECO:0000259" key="2">
    <source>
        <dbReference type="SMART" id="SM01282"/>
    </source>
</evidence>
<feature type="compositionally biased region" description="Polar residues" evidence="1">
    <location>
        <begin position="410"/>
        <end position="420"/>
    </location>
</feature>
<dbReference type="EMBL" id="JAEAOA010002363">
    <property type="protein sequence ID" value="KAK3588962.1"/>
    <property type="molecule type" value="Genomic_DNA"/>
</dbReference>
<feature type="compositionally biased region" description="Low complexity" evidence="1">
    <location>
        <begin position="629"/>
        <end position="642"/>
    </location>
</feature>
<feature type="compositionally biased region" description="Polar residues" evidence="1">
    <location>
        <begin position="674"/>
        <end position="685"/>
    </location>
</feature>
<dbReference type="GO" id="GO:0005102">
    <property type="term" value="F:signaling receptor binding"/>
    <property type="evidence" value="ECO:0007669"/>
    <property type="project" value="TreeGrafter"/>
</dbReference>
<gene>
    <name evidence="3" type="ORF">CHS0354_043133</name>
</gene>
<dbReference type="Pfam" id="PF14545">
    <property type="entry name" value="DBB"/>
    <property type="match status" value="1"/>
</dbReference>
<feature type="region of interest" description="Disordered" evidence="1">
    <location>
        <begin position="406"/>
        <end position="446"/>
    </location>
</feature>
<comment type="caution">
    <text evidence="3">The sequence shown here is derived from an EMBL/GenBank/DDBJ whole genome shotgun (WGS) entry which is preliminary data.</text>
</comment>
<dbReference type="InterPro" id="IPR017893">
    <property type="entry name" value="DBB_domain"/>
</dbReference>
<reference evidence="3" key="2">
    <citation type="journal article" date="2021" name="Genome Biol. Evol.">
        <title>Developing a high-quality reference genome for a parasitic bivalve with doubly uniparental inheritance (Bivalvia: Unionida).</title>
        <authorList>
            <person name="Smith C.H."/>
        </authorList>
    </citation>
    <scope>NUCLEOTIDE SEQUENCE</scope>
    <source>
        <strain evidence="3">CHS0354</strain>
        <tissue evidence="3">Mantle</tissue>
    </source>
</reference>
<dbReference type="PANTHER" id="PTHR16267:SF11">
    <property type="entry name" value="STUMPS, ISOFORM E"/>
    <property type="match status" value="1"/>
</dbReference>
<proteinExistence type="predicted"/>
<dbReference type="Gene3D" id="3.40.50.10140">
    <property type="entry name" value="Toll/interleukin-1 receptor homology (TIR) domain"/>
    <property type="match status" value="1"/>
</dbReference>
<dbReference type="Gene3D" id="1.25.40.20">
    <property type="entry name" value="Ankyrin repeat-containing domain"/>
    <property type="match status" value="1"/>
</dbReference>
<feature type="compositionally biased region" description="Basic and acidic residues" evidence="1">
    <location>
        <begin position="541"/>
        <end position="568"/>
    </location>
</feature>
<name>A0AAE0VTU9_9BIVA</name>
<organism evidence="3 4">
    <name type="scientific">Potamilus streckersoni</name>
    <dbReference type="NCBI Taxonomy" id="2493646"/>
    <lineage>
        <taxon>Eukaryota</taxon>
        <taxon>Metazoa</taxon>
        <taxon>Spiralia</taxon>
        <taxon>Lophotrochozoa</taxon>
        <taxon>Mollusca</taxon>
        <taxon>Bivalvia</taxon>
        <taxon>Autobranchia</taxon>
        <taxon>Heteroconchia</taxon>
        <taxon>Palaeoheterodonta</taxon>
        <taxon>Unionida</taxon>
        <taxon>Unionoidea</taxon>
        <taxon>Unionidae</taxon>
        <taxon>Ambleminae</taxon>
        <taxon>Lampsilini</taxon>
        <taxon>Potamilus</taxon>
    </lineage>
</organism>
<dbReference type="InterPro" id="IPR052446">
    <property type="entry name" value="B-cell_PI3K-Signaling_Adptrs"/>
</dbReference>
<reference evidence="3" key="3">
    <citation type="submission" date="2023-05" db="EMBL/GenBank/DDBJ databases">
        <authorList>
            <person name="Smith C.H."/>
        </authorList>
    </citation>
    <scope>NUCLEOTIDE SEQUENCE</scope>
    <source>
        <strain evidence="3">CHS0354</strain>
        <tissue evidence="3">Mantle</tissue>
    </source>
</reference>
<sequence length="713" mass="80273">MTDIILLYDADADAWNSYIMEFITPMAKVKCRSVNIQENLDQVVQMCEKCLVLAILMSPSMLEDLALNAAKVKPVLEKHGHVVTILCHTSKKDVEKNLKKDFPFLDSFTFFNTENTKEKNREMVAKILDILSSVQEKSIVLPGARKLPITTVCPDYITRKDEKIIIVFKREIKGTVQVSFEKNGERTDTKKMNPYCARFNAPERTKIGRCKLYIYEDDTLLAEWRLHFTSPSLASYESFEFLAQCLDIDPEDRSKIDARLTTLFEESTPGGEELAKFLTPSKMGSVQMKIPVRFPTLLHFAAYHGLPDLCSCLLDFPGSFSAFVTYNKDGKNPAELAADSGHQELADFLEMFMETEAAISDMGEVYEQMIGHSLYYNEKNKQSPEYMEPIPEGGYVTGGIASTIGRDKSQYSQGRITETSDLPPPRDIRQKPPTPGKKPMLPSPSREQVKQISTHLVRPKPTASLPTFSPSPEEVMGIATPTDPSVFNKFRDEEAPELQLEFPASPLGQTLDELKDIQEGFKRGDFTLDQVQQLYAAWKDRNREGSSSMKERQKQLQELRQKHGDLLRKATKGKKQSQIGLFKKTRSKGSKREEGELLKIEHIPSTNPYGTLPKPNIRPSDVSLQQRLSTTSTTSSSSSSSSGTRDSAVSCPEISDDEESYDEPVIHRAGSRISLGQQLRRSQIETIEEEPPPPPPRSSARQFTRPPVVLPRK</sequence>
<keyword evidence="4" id="KW-1185">Reference proteome</keyword>
<dbReference type="PANTHER" id="PTHR16267">
    <property type="entry name" value="BANK1/PIK3AP1 FAMILY MEMBER"/>
    <property type="match status" value="1"/>
</dbReference>
<evidence type="ECO:0000256" key="1">
    <source>
        <dbReference type="SAM" id="MobiDB-lite"/>
    </source>
</evidence>
<dbReference type="InterPro" id="IPR036770">
    <property type="entry name" value="Ankyrin_rpt-contain_sf"/>
</dbReference>
<evidence type="ECO:0000313" key="3">
    <source>
        <dbReference type="EMBL" id="KAK3588962.1"/>
    </source>
</evidence>
<dbReference type="AlphaFoldDB" id="A0AAE0VTU9"/>
<dbReference type="SUPFAM" id="SSF48403">
    <property type="entry name" value="Ankyrin repeat"/>
    <property type="match status" value="1"/>
</dbReference>
<dbReference type="InterPro" id="IPR035897">
    <property type="entry name" value="Toll_tir_struct_dom_sf"/>
</dbReference>
<feature type="region of interest" description="Disordered" evidence="1">
    <location>
        <begin position="541"/>
        <end position="713"/>
    </location>
</feature>
<reference evidence="3" key="1">
    <citation type="journal article" date="2021" name="Genome Biol. Evol.">
        <title>A High-Quality Reference Genome for a Parasitic Bivalve with Doubly Uniparental Inheritance (Bivalvia: Unionida).</title>
        <authorList>
            <person name="Smith C.H."/>
        </authorList>
    </citation>
    <scope>NUCLEOTIDE SEQUENCE</scope>
    <source>
        <strain evidence="3">CHS0354</strain>
    </source>
</reference>
<dbReference type="SMART" id="SM01282">
    <property type="entry name" value="DBB"/>
    <property type="match status" value="1"/>
</dbReference>